<dbReference type="SMART" id="SM00357">
    <property type="entry name" value="CSP"/>
    <property type="match status" value="1"/>
</dbReference>
<gene>
    <name evidence="7" type="ORF">I5803_03430</name>
</gene>
<dbReference type="PRINTS" id="PR00050">
    <property type="entry name" value="COLDSHOCK"/>
</dbReference>
<comment type="subcellular location">
    <subcellularLocation>
        <location evidence="1 4">Cytoplasm</location>
    </subcellularLocation>
</comment>
<dbReference type="InterPro" id="IPR011129">
    <property type="entry name" value="CSD"/>
</dbReference>
<evidence type="ECO:0000313" key="7">
    <source>
        <dbReference type="EMBL" id="MBG9387068.1"/>
    </source>
</evidence>
<dbReference type="SUPFAM" id="SSF50249">
    <property type="entry name" value="Nucleic acid-binding proteins"/>
    <property type="match status" value="1"/>
</dbReference>
<proteinExistence type="predicted"/>
<protein>
    <recommendedName>
        <fullName evidence="2">Cold shock-like protein CspA</fullName>
    </recommendedName>
</protein>
<dbReference type="FunFam" id="2.40.50.140:FF:000006">
    <property type="entry name" value="Cold shock protein CspC"/>
    <property type="match status" value="1"/>
</dbReference>
<evidence type="ECO:0000313" key="8">
    <source>
        <dbReference type="Proteomes" id="UP000651050"/>
    </source>
</evidence>
<name>A0A931H205_9BURK</name>
<dbReference type="Proteomes" id="UP000651050">
    <property type="component" value="Unassembled WGS sequence"/>
</dbReference>
<keyword evidence="8" id="KW-1185">Reference proteome</keyword>
<evidence type="ECO:0000256" key="4">
    <source>
        <dbReference type="RuleBase" id="RU000408"/>
    </source>
</evidence>
<dbReference type="InterPro" id="IPR050181">
    <property type="entry name" value="Cold_shock_domain"/>
</dbReference>
<dbReference type="PROSITE" id="PS00352">
    <property type="entry name" value="CSD_1"/>
    <property type="match status" value="1"/>
</dbReference>
<comment type="caution">
    <text evidence="7">The sequence shown here is derived from an EMBL/GenBank/DDBJ whole genome shotgun (WGS) entry which is preliminary data.</text>
</comment>
<dbReference type="InterPro" id="IPR012340">
    <property type="entry name" value="NA-bd_OB-fold"/>
</dbReference>
<dbReference type="Pfam" id="PF00313">
    <property type="entry name" value="CSD"/>
    <property type="match status" value="1"/>
</dbReference>
<dbReference type="CDD" id="cd04458">
    <property type="entry name" value="CSP_CDS"/>
    <property type="match status" value="1"/>
</dbReference>
<dbReference type="InterPro" id="IPR019844">
    <property type="entry name" value="CSD_CS"/>
</dbReference>
<sequence>MATGIVKWFNDAKGFGFIEPDGGGADVFAHFSAIAMEGFKTLKQGSRVSYEVTEGPKGQLAQNIQAEPGTGSIEPITTQPSERPQRHSKVRAPQFHAAGHGDMMSK</sequence>
<evidence type="ECO:0000256" key="5">
    <source>
        <dbReference type="SAM" id="MobiDB-lite"/>
    </source>
</evidence>
<feature type="domain" description="CSD" evidence="6">
    <location>
        <begin position="1"/>
        <end position="66"/>
    </location>
</feature>
<reference evidence="7" key="1">
    <citation type="submission" date="2020-11" db="EMBL/GenBank/DDBJ databases">
        <title>Bacterial whole genome sequence for Caenimonas sp. DR4.4.</title>
        <authorList>
            <person name="Le V."/>
            <person name="Ko S.-R."/>
            <person name="Ahn C.-Y."/>
            <person name="Oh H.-M."/>
        </authorList>
    </citation>
    <scope>NUCLEOTIDE SEQUENCE</scope>
    <source>
        <strain evidence="7">DR4.4</strain>
    </source>
</reference>
<evidence type="ECO:0000256" key="3">
    <source>
        <dbReference type="ARBA" id="ARBA00022490"/>
    </source>
</evidence>
<dbReference type="GO" id="GO:0003676">
    <property type="term" value="F:nucleic acid binding"/>
    <property type="evidence" value="ECO:0007669"/>
    <property type="project" value="InterPro"/>
</dbReference>
<dbReference type="AlphaFoldDB" id="A0A931H205"/>
<dbReference type="PROSITE" id="PS51857">
    <property type="entry name" value="CSD_2"/>
    <property type="match status" value="1"/>
</dbReference>
<evidence type="ECO:0000256" key="1">
    <source>
        <dbReference type="ARBA" id="ARBA00004496"/>
    </source>
</evidence>
<dbReference type="Gene3D" id="2.40.50.140">
    <property type="entry name" value="Nucleic acid-binding proteins"/>
    <property type="match status" value="1"/>
</dbReference>
<dbReference type="InterPro" id="IPR002059">
    <property type="entry name" value="CSP_DNA-bd"/>
</dbReference>
<evidence type="ECO:0000256" key="2">
    <source>
        <dbReference type="ARBA" id="ARBA00022332"/>
    </source>
</evidence>
<keyword evidence="3" id="KW-0963">Cytoplasm</keyword>
<dbReference type="EMBL" id="JADWYS010000001">
    <property type="protein sequence ID" value="MBG9387068.1"/>
    <property type="molecule type" value="Genomic_DNA"/>
</dbReference>
<dbReference type="PANTHER" id="PTHR11544">
    <property type="entry name" value="COLD SHOCK DOMAIN CONTAINING PROTEINS"/>
    <property type="match status" value="1"/>
</dbReference>
<evidence type="ECO:0000259" key="6">
    <source>
        <dbReference type="PROSITE" id="PS51857"/>
    </source>
</evidence>
<accession>A0A931H205</accession>
<feature type="region of interest" description="Disordered" evidence="5">
    <location>
        <begin position="54"/>
        <end position="106"/>
    </location>
</feature>
<dbReference type="GO" id="GO:0005829">
    <property type="term" value="C:cytosol"/>
    <property type="evidence" value="ECO:0007669"/>
    <property type="project" value="UniProtKB-ARBA"/>
</dbReference>
<organism evidence="7 8">
    <name type="scientific">Caenimonas aquaedulcis</name>
    <dbReference type="NCBI Taxonomy" id="2793270"/>
    <lineage>
        <taxon>Bacteria</taxon>
        <taxon>Pseudomonadati</taxon>
        <taxon>Pseudomonadota</taxon>
        <taxon>Betaproteobacteria</taxon>
        <taxon>Burkholderiales</taxon>
        <taxon>Comamonadaceae</taxon>
        <taxon>Caenimonas</taxon>
    </lineage>
</organism>